<dbReference type="InterPro" id="IPR007361">
    <property type="entry name" value="DUF427"/>
</dbReference>
<proteinExistence type="predicted"/>
<protein>
    <submittedName>
        <fullName evidence="2">DUF427 domain-containing protein</fullName>
    </submittedName>
</protein>
<dbReference type="Proteomes" id="UP000267536">
    <property type="component" value="Unassembled WGS sequence"/>
</dbReference>
<dbReference type="Pfam" id="PF04248">
    <property type="entry name" value="NTP_transf_9"/>
    <property type="match status" value="1"/>
</dbReference>
<gene>
    <name evidence="2" type="ORF">EF294_15145</name>
</gene>
<accession>A0A3N4G6V3</accession>
<name>A0A3N4G6V3_9ACTN</name>
<evidence type="ECO:0000313" key="2">
    <source>
        <dbReference type="EMBL" id="RPA58512.1"/>
    </source>
</evidence>
<comment type="caution">
    <text evidence="2">The sequence shown here is derived from an EMBL/GenBank/DDBJ whole genome shotgun (WGS) entry which is preliminary data.</text>
</comment>
<dbReference type="PANTHER" id="PTHR34310:SF9">
    <property type="entry name" value="BLR5716 PROTEIN"/>
    <property type="match status" value="1"/>
</dbReference>
<dbReference type="Gene3D" id="2.170.150.40">
    <property type="entry name" value="Domain of unknown function (DUF427)"/>
    <property type="match status" value="1"/>
</dbReference>
<evidence type="ECO:0000313" key="3">
    <source>
        <dbReference type="Proteomes" id="UP000267536"/>
    </source>
</evidence>
<feature type="domain" description="DUF427" evidence="1">
    <location>
        <begin position="24"/>
        <end position="117"/>
    </location>
</feature>
<dbReference type="EMBL" id="RKMH01000011">
    <property type="protein sequence ID" value="RPA58512.1"/>
    <property type="molecule type" value="Genomic_DNA"/>
</dbReference>
<evidence type="ECO:0000259" key="1">
    <source>
        <dbReference type="Pfam" id="PF04248"/>
    </source>
</evidence>
<organism evidence="2 3">
    <name type="scientific">Gordonia oryzae</name>
    <dbReference type="NCBI Taxonomy" id="2487349"/>
    <lineage>
        <taxon>Bacteria</taxon>
        <taxon>Bacillati</taxon>
        <taxon>Actinomycetota</taxon>
        <taxon>Actinomycetes</taxon>
        <taxon>Mycobacteriales</taxon>
        <taxon>Gordoniaceae</taxon>
        <taxon>Gordonia</taxon>
    </lineage>
</organism>
<reference evidence="2 3" key="1">
    <citation type="submission" date="2018-11" db="EMBL/GenBank/DDBJ databases">
        <title>Draft genome sequence of Gordonia sp. RS15-1S isolated from rice stems.</title>
        <authorList>
            <person name="Muangham S."/>
        </authorList>
    </citation>
    <scope>NUCLEOTIDE SEQUENCE [LARGE SCALE GENOMIC DNA]</scope>
    <source>
        <strain evidence="2 3">RS15-1S</strain>
    </source>
</reference>
<dbReference type="PANTHER" id="PTHR34310">
    <property type="entry name" value="DUF427 DOMAIN PROTEIN (AFU_ORTHOLOGUE AFUA_3G02220)"/>
    <property type="match status" value="1"/>
</dbReference>
<dbReference type="AlphaFoldDB" id="A0A3N4G6V3"/>
<dbReference type="RefSeq" id="WP_123931495.1">
    <property type="nucleotide sequence ID" value="NZ_JBPSDP010000011.1"/>
</dbReference>
<dbReference type="InterPro" id="IPR038694">
    <property type="entry name" value="DUF427_sf"/>
</dbReference>
<sequence length="124" mass="13667">MSDRPRLTPDATHPITVEPTPGRVRVWLGEQLIADTTHAMTVREATYPPVQYIPRDDVVADVLTASGHGTYCPYKGDAGYHGLRGADGTEAPNKAWFYADPYRAVAEIADHLAFYPDAVRVEVE</sequence>
<keyword evidence="3" id="KW-1185">Reference proteome</keyword>
<dbReference type="OrthoDB" id="9815163at2"/>